<name>A0A8J3G9S8_9BACT</name>
<reference evidence="1 2" key="1">
    <citation type="journal article" date="2014" name="Int. J. Syst. Evol. Microbiol.">
        <title>Complete genome sequence of Corynebacterium casei LMG S-19264T (=DSM 44701T), isolated from a smear-ripened cheese.</title>
        <authorList>
            <consortium name="US DOE Joint Genome Institute (JGI-PGF)"/>
            <person name="Walter F."/>
            <person name="Albersmeier A."/>
            <person name="Kalinowski J."/>
            <person name="Ruckert C."/>
        </authorList>
    </citation>
    <scope>NUCLEOTIDE SEQUENCE [LARGE SCALE GENOMIC DNA]</scope>
    <source>
        <strain evidence="1 2">KCTC 12866</strain>
    </source>
</reference>
<evidence type="ECO:0000313" key="1">
    <source>
        <dbReference type="EMBL" id="GHB69005.1"/>
    </source>
</evidence>
<dbReference type="RefSeq" id="WP_189564595.1">
    <property type="nucleotide sequence ID" value="NZ_BMXF01000002.1"/>
</dbReference>
<dbReference type="Proteomes" id="UP000598271">
    <property type="component" value="Unassembled WGS sequence"/>
</dbReference>
<protein>
    <recommendedName>
        <fullName evidence="3">Phosphoribosylpyrophosphate synthetase</fullName>
    </recommendedName>
</protein>
<gene>
    <name evidence="1" type="ORF">GCM10007390_23120</name>
</gene>
<organism evidence="1 2">
    <name type="scientific">Persicitalea jodogahamensis</name>
    <dbReference type="NCBI Taxonomy" id="402147"/>
    <lineage>
        <taxon>Bacteria</taxon>
        <taxon>Pseudomonadati</taxon>
        <taxon>Bacteroidota</taxon>
        <taxon>Cytophagia</taxon>
        <taxon>Cytophagales</taxon>
        <taxon>Spirosomataceae</taxon>
        <taxon>Persicitalea</taxon>
    </lineage>
</organism>
<comment type="caution">
    <text evidence="1">The sequence shown here is derived from an EMBL/GenBank/DDBJ whole genome shotgun (WGS) entry which is preliminary data.</text>
</comment>
<dbReference type="AlphaFoldDB" id="A0A8J3G9S8"/>
<accession>A0A8J3G9S8</accession>
<dbReference type="EMBL" id="BMXF01000002">
    <property type="protein sequence ID" value="GHB69005.1"/>
    <property type="molecule type" value="Genomic_DNA"/>
</dbReference>
<evidence type="ECO:0008006" key="3">
    <source>
        <dbReference type="Google" id="ProtNLM"/>
    </source>
</evidence>
<evidence type="ECO:0000313" key="2">
    <source>
        <dbReference type="Proteomes" id="UP000598271"/>
    </source>
</evidence>
<proteinExistence type="predicted"/>
<sequence length="112" mass="12376">MKAQPNEDGGYDTMTEALAALEKKGYTCNFNLLSDGLEHKNEEEVIKLSPGEFDITEVHRFEGMTNPSDNSILYAIESEGGLKGTLVNAYGTYADALSSEMIKKLDTRHVKQ</sequence>
<keyword evidence="2" id="KW-1185">Reference proteome</keyword>